<dbReference type="GO" id="GO:0005886">
    <property type="term" value="C:plasma membrane"/>
    <property type="evidence" value="ECO:0007669"/>
    <property type="project" value="UniProtKB-SubCell"/>
</dbReference>
<reference evidence="8" key="1">
    <citation type="journal article" date="2020" name="mSystems">
        <title>Genome- and Community-Level Interaction Insights into Carbon Utilization and Element Cycling Functions of Hydrothermarchaeota in Hydrothermal Sediment.</title>
        <authorList>
            <person name="Zhou Z."/>
            <person name="Liu Y."/>
            <person name="Xu W."/>
            <person name="Pan J."/>
            <person name="Luo Z.H."/>
            <person name="Li M."/>
        </authorList>
    </citation>
    <scope>NUCLEOTIDE SEQUENCE [LARGE SCALE GENOMIC DNA]</scope>
    <source>
        <strain evidence="8">HyVt-577</strain>
    </source>
</reference>
<feature type="transmembrane region" description="Helical" evidence="7">
    <location>
        <begin position="39"/>
        <end position="60"/>
    </location>
</feature>
<feature type="transmembrane region" description="Helical" evidence="7">
    <location>
        <begin position="80"/>
        <end position="106"/>
    </location>
</feature>
<keyword evidence="4 7" id="KW-0812">Transmembrane</keyword>
<feature type="transmembrane region" description="Helical" evidence="7">
    <location>
        <begin position="344"/>
        <end position="370"/>
    </location>
</feature>
<evidence type="ECO:0000256" key="7">
    <source>
        <dbReference type="SAM" id="Phobius"/>
    </source>
</evidence>
<keyword evidence="3" id="KW-1003">Cell membrane</keyword>
<dbReference type="EMBL" id="DRQG01000054">
    <property type="protein sequence ID" value="HGY55222.1"/>
    <property type="molecule type" value="Genomic_DNA"/>
</dbReference>
<dbReference type="AlphaFoldDB" id="A0A7V4UD15"/>
<comment type="subcellular location">
    <subcellularLocation>
        <location evidence="1">Cell membrane</location>
        <topology evidence="1">Multi-pass membrane protein</topology>
    </subcellularLocation>
</comment>
<feature type="transmembrane region" description="Helical" evidence="7">
    <location>
        <begin position="234"/>
        <end position="257"/>
    </location>
</feature>
<protein>
    <recommendedName>
        <fullName evidence="9">Ni/Fe-hydrogenase cytochrome b subunit</fullName>
    </recommendedName>
</protein>
<dbReference type="GO" id="GO:0009061">
    <property type="term" value="P:anaerobic respiration"/>
    <property type="evidence" value="ECO:0007669"/>
    <property type="project" value="TreeGrafter"/>
</dbReference>
<evidence type="ECO:0000256" key="2">
    <source>
        <dbReference type="ARBA" id="ARBA00008929"/>
    </source>
</evidence>
<dbReference type="InterPro" id="IPR051817">
    <property type="entry name" value="FDH_cytochrome_b556_subunit"/>
</dbReference>
<feature type="transmembrane region" description="Helical" evidence="7">
    <location>
        <begin position="313"/>
        <end position="332"/>
    </location>
</feature>
<feature type="transmembrane region" description="Helical" evidence="7">
    <location>
        <begin position="382"/>
        <end position="400"/>
    </location>
</feature>
<evidence type="ECO:0008006" key="9">
    <source>
        <dbReference type="Google" id="ProtNLM"/>
    </source>
</evidence>
<dbReference type="PANTHER" id="PTHR30074">
    <property type="entry name" value="FORMATE DEHYDROGENASE, NITRATE-INDUCIBLE, CYTOCHROME B556 FDN SUBUNIT"/>
    <property type="match status" value="1"/>
</dbReference>
<evidence type="ECO:0000256" key="4">
    <source>
        <dbReference type="ARBA" id="ARBA00022692"/>
    </source>
</evidence>
<feature type="transmembrane region" description="Helical" evidence="7">
    <location>
        <begin position="277"/>
        <end position="301"/>
    </location>
</feature>
<dbReference type="InterPro" id="IPR005614">
    <property type="entry name" value="NrfD-like"/>
</dbReference>
<dbReference type="Proteomes" id="UP000885779">
    <property type="component" value="Unassembled WGS sequence"/>
</dbReference>
<feature type="transmembrane region" description="Helical" evidence="7">
    <location>
        <begin position="113"/>
        <end position="132"/>
    </location>
</feature>
<proteinExistence type="inferred from homology"/>
<keyword evidence="6 7" id="KW-0472">Membrane</keyword>
<comment type="caution">
    <text evidence="8">The sequence shown here is derived from an EMBL/GenBank/DDBJ whole genome shotgun (WGS) entry which is preliminary data.</text>
</comment>
<evidence type="ECO:0000313" key="8">
    <source>
        <dbReference type="EMBL" id="HGY55222.1"/>
    </source>
</evidence>
<evidence type="ECO:0000256" key="1">
    <source>
        <dbReference type="ARBA" id="ARBA00004651"/>
    </source>
</evidence>
<evidence type="ECO:0000256" key="5">
    <source>
        <dbReference type="ARBA" id="ARBA00022989"/>
    </source>
</evidence>
<sequence>MKKARIDMDGGNGKYHLLKSESKRFFRFFLSELKPKGPLLTPFNIVAAIIISVGMVLIVIRFATGLGSVTNLSQEFPWGIWIGFDVVTGVAFAGGAYVLTFMVYILRLEKYHSVVRITVVNGFLAYVFYAGALLLDLGRPWNVINPIIGNNFGVSSVMFLVAWHFMLYMMAEFVEFSPAVAEWLGWKRIHKVLSSLTLAAVIFGITLSTLHQSGLGALFLMAKNKIHPLWYSEFIPILFFVSSIFAGLSMVIFEGSISHKVFRHRLSREAHEKHDDIVLGLGRICAGTMFVYFFLKVLVFLHGQHWSYLDTPWGYWFLVEIIGFVVVPGGLYTQAVRTRNISLIKIASGITLAGIILNRLNVSVIAFKWYAPHHYIPHWMEIWITLTVVFAELIVLRWIVNRMPILSDPPAWAQKKKELKRTIKYIPLEEEKEEWTVSTM</sequence>
<gene>
    <name evidence="8" type="ORF">ENK44_05965</name>
</gene>
<organism evidence="8">
    <name type="scientific">Caldithrix abyssi</name>
    <dbReference type="NCBI Taxonomy" id="187145"/>
    <lineage>
        <taxon>Bacteria</taxon>
        <taxon>Pseudomonadati</taxon>
        <taxon>Calditrichota</taxon>
        <taxon>Calditrichia</taxon>
        <taxon>Calditrichales</taxon>
        <taxon>Calditrichaceae</taxon>
        <taxon>Caldithrix</taxon>
    </lineage>
</organism>
<dbReference type="Gene3D" id="1.20.1630.10">
    <property type="entry name" value="Formate dehydrogenase/DMSO reductase domain"/>
    <property type="match status" value="1"/>
</dbReference>
<dbReference type="PANTHER" id="PTHR30074:SF4">
    <property type="entry name" value="NI_FE-HYDROGENASE 2 B-TYPE CYTOCHROME SUBUNIT-RELATED"/>
    <property type="match status" value="1"/>
</dbReference>
<feature type="transmembrane region" description="Helical" evidence="7">
    <location>
        <begin position="192"/>
        <end position="214"/>
    </location>
</feature>
<name>A0A7V4UD15_CALAY</name>
<comment type="similarity">
    <text evidence="2">Belongs to the NrfD family.</text>
</comment>
<keyword evidence="5 7" id="KW-1133">Transmembrane helix</keyword>
<evidence type="ECO:0000256" key="3">
    <source>
        <dbReference type="ARBA" id="ARBA00022475"/>
    </source>
</evidence>
<feature type="transmembrane region" description="Helical" evidence="7">
    <location>
        <begin position="152"/>
        <end position="171"/>
    </location>
</feature>
<evidence type="ECO:0000256" key="6">
    <source>
        <dbReference type="ARBA" id="ARBA00023136"/>
    </source>
</evidence>
<accession>A0A7V4UD15</accession>
<dbReference type="Pfam" id="PF03916">
    <property type="entry name" value="NrfD"/>
    <property type="match status" value="1"/>
</dbReference>